<comment type="subunit">
    <text evidence="1">Homotetramer.</text>
</comment>
<dbReference type="Proteomes" id="UP000659767">
    <property type="component" value="Unassembled WGS sequence"/>
</dbReference>
<feature type="binding site" evidence="1">
    <location>
        <position position="102"/>
    </location>
    <ligand>
        <name>substrate</name>
    </ligand>
</feature>
<feature type="binding site" description="axial binding residue" evidence="1">
    <location>
        <position position="225"/>
    </location>
    <ligand>
        <name>heme</name>
        <dbReference type="ChEBI" id="CHEBI:30413"/>
    </ligand>
    <ligandPart>
        <name>Fe</name>
        <dbReference type="ChEBI" id="CHEBI:18248"/>
    </ligandPart>
</feature>
<dbReference type="HAMAP" id="MF_01972">
    <property type="entry name" value="T23O"/>
    <property type="match status" value="1"/>
</dbReference>
<dbReference type="SUPFAM" id="SSF140959">
    <property type="entry name" value="Indolic compounds 2,3-dioxygenase-like"/>
    <property type="match status" value="1"/>
</dbReference>
<comment type="caution">
    <text evidence="2">The sequence shown here is derived from an EMBL/GenBank/DDBJ whole genome shotgun (WGS) entry which is preliminary data.</text>
</comment>
<dbReference type="InterPro" id="IPR004981">
    <property type="entry name" value="Trp_2_3_dOase"/>
</dbReference>
<comment type="similarity">
    <text evidence="1">Belongs to the tryptophan 2,3-dioxygenase family.</text>
</comment>
<keyword evidence="3" id="KW-1185">Reference proteome</keyword>
<keyword evidence="1" id="KW-0823">Tryptophan catabolism</keyword>
<comment type="cofactor">
    <cofactor evidence="1">
        <name>heme</name>
        <dbReference type="ChEBI" id="CHEBI:30413"/>
    </cofactor>
    <text evidence="1">Binds 1 heme group per subunit.</text>
</comment>
<evidence type="ECO:0000313" key="2">
    <source>
        <dbReference type="EMBL" id="GGS40474.1"/>
    </source>
</evidence>
<comment type="catalytic activity">
    <reaction evidence="1">
        <text>L-tryptophan + O2 = N-formyl-L-kynurenine</text>
        <dbReference type="Rhea" id="RHEA:24536"/>
        <dbReference type="ChEBI" id="CHEBI:15379"/>
        <dbReference type="ChEBI" id="CHEBI:57912"/>
        <dbReference type="ChEBI" id="CHEBI:58629"/>
        <dbReference type="EC" id="1.13.11.11"/>
    </reaction>
</comment>
<dbReference type="PANTHER" id="PTHR10138">
    <property type="entry name" value="TRYPTOPHAN 2,3-DIOXYGENASE"/>
    <property type="match status" value="1"/>
</dbReference>
<dbReference type="InterPro" id="IPR037217">
    <property type="entry name" value="Trp/Indoleamine_2_3_dOase-like"/>
</dbReference>
<keyword evidence="1" id="KW-0479">Metal-binding</keyword>
<keyword evidence="1" id="KW-0223">Dioxygenase</keyword>
<comment type="caution">
    <text evidence="1">Lacks conserved residue(s) required for the propagation of feature annotation.</text>
</comment>
<protein>
    <recommendedName>
        <fullName evidence="1">Tryptophan 2,3-dioxygenase</fullName>
        <shortName evidence="1">TDO</shortName>
        <ecNumber evidence="1">1.13.11.11</ecNumber>
    </recommendedName>
    <alternativeName>
        <fullName evidence="1">Tryptamin 2,3-dioxygenase</fullName>
    </alternativeName>
    <alternativeName>
        <fullName evidence="1">Tryptophan oxygenase</fullName>
        <shortName evidence="1">TO</shortName>
        <shortName evidence="1">TRPO</shortName>
    </alternativeName>
    <alternativeName>
        <fullName evidence="1">Tryptophan pyrrolase</fullName>
    </alternativeName>
    <alternativeName>
        <fullName evidence="1">Tryptophanase</fullName>
    </alternativeName>
</protein>
<keyword evidence="1" id="KW-0408">Iron</keyword>
<dbReference type="EMBL" id="BMSZ01000003">
    <property type="protein sequence ID" value="GGS40474.1"/>
    <property type="molecule type" value="Genomic_DNA"/>
</dbReference>
<evidence type="ECO:0000313" key="3">
    <source>
        <dbReference type="Proteomes" id="UP000659767"/>
    </source>
</evidence>
<proteinExistence type="inferred from homology"/>
<sequence>MLELDASANPFSVYLNADTLHSLQEFRTKAPAEPSFFIVSQVQDLLFHLAYVEAAQARDQLDLDDLDGALWTMRRLKRVLNVLVATWEPLSGFSPQDFAEFRDALGEGSGFQSFMYRKLEFVLGLKRRSMADMHAKDPQVHQALREVLDAPGLYDAVLRLLHRSGLPVPDDVVHRDWAEEYRERDEVTEAWRQVYASPHQHRATFELAELLTDIAFDFGRWRTTHMLTVERLIGSKAGSGGSSGVDFLRRVADHRFFPELWAVRAGL</sequence>
<dbReference type="Pfam" id="PF03301">
    <property type="entry name" value="Trp_dioxygenase"/>
    <property type="match status" value="1"/>
</dbReference>
<reference evidence="3" key="1">
    <citation type="journal article" date="2019" name="Int. J. Syst. Evol. Microbiol.">
        <title>The Global Catalogue of Microorganisms (GCM) 10K type strain sequencing project: providing services to taxonomists for standard genome sequencing and annotation.</title>
        <authorList>
            <consortium name="The Broad Institute Genomics Platform"/>
            <consortium name="The Broad Institute Genome Sequencing Center for Infectious Disease"/>
            <person name="Wu L."/>
            <person name="Ma J."/>
        </authorList>
    </citation>
    <scope>NUCLEOTIDE SEQUENCE [LARGE SCALE GENOMIC DNA]</scope>
    <source>
        <strain evidence="3">JCM 4350</strain>
    </source>
</reference>
<dbReference type="Gene3D" id="1.20.58.480">
    <property type="match status" value="1"/>
</dbReference>
<comment type="function">
    <text evidence="1">Heme-dependent dioxygenase that catalyzes the oxidative cleavage of the L-tryptophan (L-Trp) pyrrole ring and converts L-tryptophan to N-formyl-L-kynurenine. Catalyzes the oxidative cleavage of the indole moiety.</text>
</comment>
<keyword evidence="1" id="KW-0349">Heme</keyword>
<dbReference type="EC" id="1.13.11.11" evidence="1"/>
<dbReference type="PANTHER" id="PTHR10138:SF0">
    <property type="entry name" value="TRYPTOPHAN 2,3-DIOXYGENASE"/>
    <property type="match status" value="1"/>
</dbReference>
<accession>A0ABQ2SU39</accession>
<evidence type="ECO:0000256" key="1">
    <source>
        <dbReference type="HAMAP-Rule" id="MF_01972"/>
    </source>
</evidence>
<gene>
    <name evidence="1 2" type="primary">kynA</name>
    <name evidence="2" type="ORF">GCM10010253_12740</name>
</gene>
<comment type="pathway">
    <text evidence="1">Amino-acid degradation; L-tryptophan degradation via kynurenine pathway; L-kynurenine from L-tryptophan: step 1/2.</text>
</comment>
<keyword evidence="1" id="KW-0560">Oxidoreductase</keyword>
<organism evidence="2 3">
    <name type="scientific">Streptomyces badius</name>
    <dbReference type="NCBI Taxonomy" id="1941"/>
    <lineage>
        <taxon>Bacteria</taxon>
        <taxon>Bacillati</taxon>
        <taxon>Actinomycetota</taxon>
        <taxon>Actinomycetes</taxon>
        <taxon>Kitasatosporales</taxon>
        <taxon>Streptomycetaceae</taxon>
        <taxon>Streptomyces</taxon>
    </lineage>
</organism>
<name>A0ABQ2SU39_STRBA</name>